<evidence type="ECO:0000256" key="9">
    <source>
        <dbReference type="PIRSR" id="PIRSR005096-1"/>
    </source>
</evidence>
<comment type="pathway">
    <text evidence="2 8">Carbohydrate metabolism; hexose metabolism.</text>
</comment>
<dbReference type="PIRSF" id="PIRSF005096">
    <property type="entry name" value="GALM"/>
    <property type="match status" value="1"/>
</dbReference>
<comment type="catalytic activity">
    <reaction evidence="1 8">
        <text>alpha-D-glucose = beta-D-glucose</text>
        <dbReference type="Rhea" id="RHEA:10264"/>
        <dbReference type="ChEBI" id="CHEBI:15903"/>
        <dbReference type="ChEBI" id="CHEBI:17925"/>
        <dbReference type="EC" id="5.1.3.3"/>
    </reaction>
</comment>
<evidence type="ECO:0000256" key="10">
    <source>
        <dbReference type="PIRSR" id="PIRSR005096-2"/>
    </source>
</evidence>
<dbReference type="Proteomes" id="UP000242501">
    <property type="component" value="Unassembled WGS sequence"/>
</dbReference>
<evidence type="ECO:0000256" key="7">
    <source>
        <dbReference type="ARBA" id="ARBA00023277"/>
    </source>
</evidence>
<dbReference type="PANTHER" id="PTHR10091">
    <property type="entry name" value="ALDOSE-1-EPIMERASE"/>
    <property type="match status" value="1"/>
</dbReference>
<evidence type="ECO:0000313" key="14">
    <source>
        <dbReference type="Proteomes" id="UP000242501"/>
    </source>
</evidence>
<evidence type="ECO:0000256" key="3">
    <source>
        <dbReference type="ARBA" id="ARBA00006206"/>
    </source>
</evidence>
<evidence type="ECO:0000256" key="1">
    <source>
        <dbReference type="ARBA" id="ARBA00001614"/>
    </source>
</evidence>
<sequence length="383" mass="42231">MKGRHQLYIGIIAMALGTLSHAATLTSQPYGTTKNGQQVTRYTMTNNQGVSVSFINFGAVVTQIITPDAKGDKENIVLGFDNLHGYEVTDTQEGIHFGSMIGRYANRIGQGKFSLDGKTYTLEKNNGQNTLHGGSLGYDKRLWNVKPLVTQGDTVKAALTLTSPNGDQGFPGKLDVEVIYSLSDQNEFKIEYKAKTDQPTVINLTNHSYFNLAGVKHSPYGILDHVVQIHADRVLETDQNSLPTGQMIAVKGTPFDFTTAKTVSKDIRQNNQQLAYGYGYDQTWVLNKNSASAPQSAAKVIDPKSKRTLEVLTTEPSIQLYTANHLHGNVMGRDGVLYRQSDALALETQHFPDSPNKPNFPSTRLNPDQTYHSVTIYKFGVEK</sequence>
<dbReference type="STRING" id="1219383.SAMN05421733_102176"/>
<keyword evidence="14" id="KW-1185">Reference proteome</keyword>
<comment type="similarity">
    <text evidence="3 8">Belongs to the aldose epimerase family.</text>
</comment>
<organism evidence="13 14">
    <name type="scientific">Acinetobacter boissieri</name>
    <dbReference type="NCBI Taxonomy" id="1219383"/>
    <lineage>
        <taxon>Bacteria</taxon>
        <taxon>Pseudomonadati</taxon>
        <taxon>Pseudomonadota</taxon>
        <taxon>Gammaproteobacteria</taxon>
        <taxon>Moraxellales</taxon>
        <taxon>Moraxellaceae</taxon>
        <taxon>Acinetobacter</taxon>
    </lineage>
</organism>
<feature type="binding site" evidence="11">
    <location>
        <begin position="106"/>
        <end position="107"/>
    </location>
    <ligand>
        <name>beta-D-galactose</name>
        <dbReference type="ChEBI" id="CHEBI:27667"/>
    </ligand>
</feature>
<protein>
    <recommendedName>
        <fullName evidence="5 8">Aldose 1-epimerase</fullName>
        <ecNumber evidence="4 8">5.1.3.3</ecNumber>
    </recommendedName>
</protein>
<dbReference type="InterPro" id="IPR018052">
    <property type="entry name" value="Ald1_epimerase_CS"/>
</dbReference>
<dbReference type="PANTHER" id="PTHR10091:SF0">
    <property type="entry name" value="GALACTOSE MUTAROTASE"/>
    <property type="match status" value="1"/>
</dbReference>
<keyword evidence="7 8" id="KW-0119">Carbohydrate metabolism</keyword>
<feature type="chain" id="PRO_5017407167" description="Aldose 1-epimerase" evidence="12">
    <location>
        <begin position="23"/>
        <end position="383"/>
    </location>
</feature>
<dbReference type="GO" id="GO:0030246">
    <property type="term" value="F:carbohydrate binding"/>
    <property type="evidence" value="ECO:0007669"/>
    <property type="project" value="InterPro"/>
</dbReference>
<feature type="active site" description="Proton acceptor" evidence="9">
    <location>
        <position position="347"/>
    </location>
</feature>
<dbReference type="InterPro" id="IPR015443">
    <property type="entry name" value="Aldose_1-epimerase"/>
</dbReference>
<evidence type="ECO:0000256" key="12">
    <source>
        <dbReference type="SAM" id="SignalP"/>
    </source>
</evidence>
<evidence type="ECO:0000256" key="8">
    <source>
        <dbReference type="PIRNR" id="PIRNR005096"/>
    </source>
</evidence>
<keyword evidence="6 8" id="KW-0413">Isomerase</keyword>
<reference evidence="14" key="1">
    <citation type="submission" date="2016-09" db="EMBL/GenBank/DDBJ databases">
        <authorList>
            <person name="Varghese N."/>
            <person name="Submissions S."/>
        </authorList>
    </citation>
    <scope>NUCLEOTIDE SEQUENCE [LARGE SCALE GENOMIC DNA]</scope>
    <source>
        <strain evidence="14">ANC 4422</strain>
    </source>
</reference>
<dbReference type="AlphaFoldDB" id="A0A1G6GTA4"/>
<evidence type="ECO:0000256" key="5">
    <source>
        <dbReference type="ARBA" id="ARBA00014165"/>
    </source>
</evidence>
<dbReference type="SUPFAM" id="SSF74650">
    <property type="entry name" value="Galactose mutarotase-like"/>
    <property type="match status" value="1"/>
</dbReference>
<evidence type="ECO:0000313" key="13">
    <source>
        <dbReference type="EMBL" id="SDB85113.1"/>
    </source>
</evidence>
<feature type="binding site" evidence="11">
    <location>
        <begin position="207"/>
        <end position="209"/>
    </location>
    <ligand>
        <name>beta-D-galactose</name>
        <dbReference type="ChEBI" id="CHEBI:27667"/>
    </ligand>
</feature>
<evidence type="ECO:0000256" key="4">
    <source>
        <dbReference type="ARBA" id="ARBA00013185"/>
    </source>
</evidence>
<dbReference type="GO" id="GO:0005737">
    <property type="term" value="C:cytoplasm"/>
    <property type="evidence" value="ECO:0007669"/>
    <property type="project" value="TreeGrafter"/>
</dbReference>
<name>A0A1G6GTA4_9GAMM</name>
<dbReference type="PROSITE" id="PS00545">
    <property type="entry name" value="ALDOSE_1_EPIMERASE"/>
    <property type="match status" value="1"/>
</dbReference>
<evidence type="ECO:0000256" key="11">
    <source>
        <dbReference type="PIRSR" id="PIRSR005096-3"/>
    </source>
</evidence>
<dbReference type="GO" id="GO:0006006">
    <property type="term" value="P:glucose metabolic process"/>
    <property type="evidence" value="ECO:0007669"/>
    <property type="project" value="TreeGrafter"/>
</dbReference>
<evidence type="ECO:0000256" key="2">
    <source>
        <dbReference type="ARBA" id="ARBA00005028"/>
    </source>
</evidence>
<feature type="signal peptide" evidence="12">
    <location>
        <begin position="1"/>
        <end position="22"/>
    </location>
</feature>
<proteinExistence type="inferred from homology"/>
<dbReference type="InterPro" id="IPR014718">
    <property type="entry name" value="GH-type_carb-bd"/>
</dbReference>
<evidence type="ECO:0000256" key="6">
    <source>
        <dbReference type="ARBA" id="ARBA00023235"/>
    </source>
</evidence>
<feature type="active site" description="Proton donor" evidence="9">
    <location>
        <position position="207"/>
    </location>
</feature>
<dbReference type="InterPro" id="IPR047215">
    <property type="entry name" value="Galactose_mutarotase-like"/>
</dbReference>
<accession>A0A1G6GTA4</accession>
<dbReference type="Gene3D" id="2.70.98.10">
    <property type="match status" value="1"/>
</dbReference>
<dbReference type="InterPro" id="IPR008183">
    <property type="entry name" value="Aldose_1/G6P_1-epimerase"/>
</dbReference>
<dbReference type="CDD" id="cd09019">
    <property type="entry name" value="galactose_mutarotase_like"/>
    <property type="match status" value="1"/>
</dbReference>
<dbReference type="EMBL" id="FMYL01000002">
    <property type="protein sequence ID" value="SDB85113.1"/>
    <property type="molecule type" value="Genomic_DNA"/>
</dbReference>
<dbReference type="GO" id="GO:0004034">
    <property type="term" value="F:aldose 1-epimerase activity"/>
    <property type="evidence" value="ECO:0007669"/>
    <property type="project" value="UniProtKB-EC"/>
</dbReference>
<gene>
    <name evidence="13" type="ORF">SAMN05421733_102176</name>
</gene>
<dbReference type="NCBIfam" id="NF008277">
    <property type="entry name" value="PRK11055.1"/>
    <property type="match status" value="1"/>
</dbReference>
<dbReference type="Pfam" id="PF01263">
    <property type="entry name" value="Aldose_epim"/>
    <property type="match status" value="1"/>
</dbReference>
<dbReference type="UniPathway" id="UPA00242"/>
<feature type="binding site" evidence="10">
    <location>
        <position position="281"/>
    </location>
    <ligand>
        <name>beta-D-galactose</name>
        <dbReference type="ChEBI" id="CHEBI:27667"/>
    </ligand>
</feature>
<dbReference type="EC" id="5.1.3.3" evidence="4 8"/>
<keyword evidence="12" id="KW-0732">Signal</keyword>
<dbReference type="GO" id="GO:0033499">
    <property type="term" value="P:galactose catabolic process via UDP-galactose, Leloir pathway"/>
    <property type="evidence" value="ECO:0007669"/>
    <property type="project" value="TreeGrafter"/>
</dbReference>
<dbReference type="InterPro" id="IPR011013">
    <property type="entry name" value="Gal_mutarotase_sf_dom"/>
</dbReference>